<dbReference type="EMBL" id="FCNX02000022">
    <property type="protein sequence ID" value="SAL01063.1"/>
    <property type="molecule type" value="Genomic_DNA"/>
</dbReference>
<keyword evidence="3" id="KW-1185">Reference proteome</keyword>
<dbReference type="Proteomes" id="UP000054903">
    <property type="component" value="Unassembled WGS sequence"/>
</dbReference>
<evidence type="ECO:0000256" key="1">
    <source>
        <dbReference type="SAM" id="Phobius"/>
    </source>
</evidence>
<organism evidence="2 3">
    <name type="scientific">Caballeronia fortuita</name>
    <dbReference type="NCBI Taxonomy" id="1777138"/>
    <lineage>
        <taxon>Bacteria</taxon>
        <taxon>Pseudomonadati</taxon>
        <taxon>Pseudomonadota</taxon>
        <taxon>Betaproteobacteria</taxon>
        <taxon>Burkholderiales</taxon>
        <taxon>Burkholderiaceae</taxon>
        <taxon>Caballeronia</taxon>
    </lineage>
</organism>
<name>A0A158E2R6_9BURK</name>
<keyword evidence="1" id="KW-0812">Transmembrane</keyword>
<reference evidence="2" key="1">
    <citation type="submission" date="2016-01" db="EMBL/GenBank/DDBJ databases">
        <authorList>
            <person name="Peeters C."/>
        </authorList>
    </citation>
    <scope>NUCLEOTIDE SEQUENCE</scope>
    <source>
        <strain evidence="2">LMG 29320</strain>
    </source>
</reference>
<dbReference type="RefSeq" id="WP_157694956.1">
    <property type="nucleotide sequence ID" value="NZ_FCNX02000022.1"/>
</dbReference>
<evidence type="ECO:0000313" key="3">
    <source>
        <dbReference type="Proteomes" id="UP000054903"/>
    </source>
</evidence>
<protein>
    <submittedName>
        <fullName evidence="2">Uncharacterized protein</fullName>
    </submittedName>
</protein>
<proteinExistence type="predicted"/>
<comment type="caution">
    <text evidence="2">The sequence shown here is derived from an EMBL/GenBank/DDBJ whole genome shotgun (WGS) entry which is preliminary data.</text>
</comment>
<feature type="transmembrane region" description="Helical" evidence="1">
    <location>
        <begin position="16"/>
        <end position="35"/>
    </location>
</feature>
<keyword evidence="1" id="KW-1133">Transmembrane helix</keyword>
<sequence>MSFIENLAQLDWTRGVRMWILVAAALAACEAAYLFHRALFRQVNGADDVR</sequence>
<evidence type="ECO:0000313" key="2">
    <source>
        <dbReference type="EMBL" id="SAL01063.1"/>
    </source>
</evidence>
<gene>
    <name evidence="2" type="ORF">AWB77_06264</name>
</gene>
<accession>A0A158E2R6</accession>
<dbReference type="AlphaFoldDB" id="A0A158E2R6"/>
<keyword evidence="1" id="KW-0472">Membrane</keyword>